<reference evidence="9" key="1">
    <citation type="submission" date="2019-01" db="EMBL/GenBank/DDBJ databases">
        <title>Draft genomes of a novel of Sporanaerobacter strains.</title>
        <authorList>
            <person name="Ma S."/>
        </authorList>
    </citation>
    <scope>NUCLEOTIDE SEQUENCE [LARGE SCALE GENOMIC DNA]</scope>
    <source>
        <strain evidence="9">NJN-17</strain>
    </source>
</reference>
<feature type="active site" description="Charge relay system" evidence="5">
    <location>
        <position position="219"/>
    </location>
</feature>
<dbReference type="EMBL" id="CP035282">
    <property type="protein sequence ID" value="QAT61110.1"/>
    <property type="molecule type" value="Genomic_DNA"/>
</dbReference>
<keyword evidence="3 5" id="KW-0378">Hydrolase</keyword>
<dbReference type="PROSITE" id="PS00138">
    <property type="entry name" value="SUBTILASE_SER"/>
    <property type="match status" value="1"/>
</dbReference>
<gene>
    <name evidence="8" type="ORF">EQM13_05675</name>
</gene>
<dbReference type="PANTHER" id="PTHR43806:SF11">
    <property type="entry name" value="CEREVISIN-RELATED"/>
    <property type="match status" value="1"/>
</dbReference>
<dbReference type="PROSITE" id="PS00137">
    <property type="entry name" value="SUBTILASE_HIS"/>
    <property type="match status" value="1"/>
</dbReference>
<evidence type="ECO:0000313" key="9">
    <source>
        <dbReference type="Proteomes" id="UP000287969"/>
    </source>
</evidence>
<comment type="similarity">
    <text evidence="1 5 6">Belongs to the peptidase S8 family.</text>
</comment>
<organism evidence="8 9">
    <name type="scientific">Acidilutibacter cellobiosedens</name>
    <dbReference type="NCBI Taxonomy" id="2507161"/>
    <lineage>
        <taxon>Bacteria</taxon>
        <taxon>Bacillati</taxon>
        <taxon>Bacillota</taxon>
        <taxon>Tissierellia</taxon>
        <taxon>Tissierellales</taxon>
        <taxon>Acidilutibacteraceae</taxon>
        <taxon>Acidilutibacter</taxon>
    </lineage>
</organism>
<protein>
    <recommendedName>
        <fullName evidence="7">Peptidase S8/S53 domain-containing protein</fullName>
    </recommendedName>
</protein>
<dbReference type="KEGG" id="spoa:EQM13_05675"/>
<dbReference type="GO" id="GO:0004252">
    <property type="term" value="F:serine-type endopeptidase activity"/>
    <property type="evidence" value="ECO:0007669"/>
    <property type="project" value="UniProtKB-UniRule"/>
</dbReference>
<name>A0A410QAW3_9FIRM</name>
<dbReference type="PANTHER" id="PTHR43806">
    <property type="entry name" value="PEPTIDASE S8"/>
    <property type="match status" value="1"/>
</dbReference>
<dbReference type="Proteomes" id="UP000287969">
    <property type="component" value="Chromosome"/>
</dbReference>
<evidence type="ECO:0000256" key="5">
    <source>
        <dbReference type="PROSITE-ProRule" id="PRU01240"/>
    </source>
</evidence>
<dbReference type="InterPro" id="IPR015500">
    <property type="entry name" value="Peptidase_S8_subtilisin-rel"/>
</dbReference>
<dbReference type="PROSITE" id="PS00136">
    <property type="entry name" value="SUBTILASE_ASP"/>
    <property type="match status" value="1"/>
</dbReference>
<proteinExistence type="inferred from homology"/>
<dbReference type="PRINTS" id="PR00723">
    <property type="entry name" value="SUBTILISIN"/>
</dbReference>
<dbReference type="AlphaFoldDB" id="A0A410QAW3"/>
<dbReference type="GO" id="GO:0006508">
    <property type="term" value="P:proteolysis"/>
    <property type="evidence" value="ECO:0007669"/>
    <property type="project" value="UniProtKB-KW"/>
</dbReference>
<evidence type="ECO:0000256" key="6">
    <source>
        <dbReference type="RuleBase" id="RU003355"/>
    </source>
</evidence>
<keyword evidence="4 5" id="KW-0720">Serine protease</keyword>
<dbReference type="InterPro" id="IPR023828">
    <property type="entry name" value="Peptidase_S8_Ser-AS"/>
</dbReference>
<dbReference type="Gene3D" id="3.40.50.200">
    <property type="entry name" value="Peptidase S8/S53 domain"/>
    <property type="match status" value="1"/>
</dbReference>
<dbReference type="SUPFAM" id="SSF52743">
    <property type="entry name" value="Subtilisin-like"/>
    <property type="match status" value="1"/>
</dbReference>
<dbReference type="InterPro" id="IPR050131">
    <property type="entry name" value="Peptidase_S8_subtilisin-like"/>
</dbReference>
<evidence type="ECO:0000256" key="2">
    <source>
        <dbReference type="ARBA" id="ARBA00022670"/>
    </source>
</evidence>
<evidence type="ECO:0000256" key="4">
    <source>
        <dbReference type="ARBA" id="ARBA00022825"/>
    </source>
</evidence>
<dbReference type="Gene3D" id="2.60.120.380">
    <property type="match status" value="1"/>
</dbReference>
<dbReference type="Pfam" id="PF00082">
    <property type="entry name" value="Peptidase_S8"/>
    <property type="match status" value="1"/>
</dbReference>
<keyword evidence="9" id="KW-1185">Reference proteome</keyword>
<evidence type="ECO:0000313" key="8">
    <source>
        <dbReference type="EMBL" id="QAT61110.1"/>
    </source>
</evidence>
<accession>A0A410QAW3</accession>
<evidence type="ECO:0000256" key="1">
    <source>
        <dbReference type="ARBA" id="ARBA00011073"/>
    </source>
</evidence>
<dbReference type="InterPro" id="IPR022398">
    <property type="entry name" value="Peptidase_S8_His-AS"/>
</dbReference>
<sequence length="396" mass="42599">MVIAVIDTGIDAEHVDLDGGKVIGWYDALNGKANPYDDEGHGTHVSSIAAGTGEGNLNTQVGFAPGAALVGVKVLDENGNGSNENMIDGLEWIYNNIDKYKIDVVNMSIGTHLPYIDVEEIIDLINAIDSEGVPVFVSAGNEGDGEKLGRYYDTLTTYAKYTSTSVGSVRDPYEGGWGLSKFSSRGTGSQGPYIVAPGHNIRAAEANSRSAYVTLSGTSMSTPAVAGTFALMYDAAYSTGNSEISFSAFDMGPNDYDKLYGNGNLLGYESIRRAGEYTGSFDNHRTYIRNPEGYIEKGKAVLFPIEVNSSSEDLNVNMLILDENNENLDIVIWEAGTDPFAGDPSTYLIGEEEKMPHEHIRIESPKVGTYYIGVAAIEDSGNYSLEITGYNIDIGE</sequence>
<dbReference type="RefSeq" id="WP_128752195.1">
    <property type="nucleotide sequence ID" value="NZ_CP035282.1"/>
</dbReference>
<dbReference type="InterPro" id="IPR023827">
    <property type="entry name" value="Peptidase_S8_Asp-AS"/>
</dbReference>
<dbReference type="OrthoDB" id="9798386at2"/>
<dbReference type="InterPro" id="IPR000209">
    <property type="entry name" value="Peptidase_S8/S53_dom"/>
</dbReference>
<dbReference type="PROSITE" id="PS51892">
    <property type="entry name" value="SUBTILASE"/>
    <property type="match status" value="1"/>
</dbReference>
<feature type="domain" description="Peptidase S8/S53" evidence="7">
    <location>
        <begin position="2"/>
        <end position="238"/>
    </location>
</feature>
<dbReference type="InterPro" id="IPR036852">
    <property type="entry name" value="Peptidase_S8/S53_dom_sf"/>
</dbReference>
<evidence type="ECO:0000256" key="3">
    <source>
        <dbReference type="ARBA" id="ARBA00022801"/>
    </source>
</evidence>
<keyword evidence="2 5" id="KW-0645">Protease</keyword>
<evidence type="ECO:0000259" key="7">
    <source>
        <dbReference type="Pfam" id="PF00082"/>
    </source>
</evidence>
<feature type="active site" description="Charge relay system" evidence="5">
    <location>
        <position position="41"/>
    </location>
</feature>
<feature type="active site" description="Charge relay system" evidence="5">
    <location>
        <position position="7"/>
    </location>
</feature>